<feature type="compositionally biased region" description="Low complexity" evidence="1">
    <location>
        <begin position="156"/>
        <end position="175"/>
    </location>
</feature>
<evidence type="ECO:0000313" key="4">
    <source>
        <dbReference type="EMBL" id="RAH96979.1"/>
    </source>
</evidence>
<comment type="caution">
    <text evidence="4">The sequence shown here is derived from an EMBL/GenBank/DDBJ whole genome shotgun (WGS) entry which is preliminary data.</text>
</comment>
<feature type="compositionally biased region" description="Low complexity" evidence="1">
    <location>
        <begin position="183"/>
        <end position="214"/>
    </location>
</feature>
<keyword evidence="5" id="KW-1185">Reference proteome</keyword>
<accession>A0A8B2NDX8</accession>
<feature type="region of interest" description="Disordered" evidence="1">
    <location>
        <begin position="122"/>
        <end position="273"/>
    </location>
</feature>
<sequence length="273" mass="27188">MRTLLVAAALVAAAPASAQSPADMSPFRMADRFLENCDARADANGDRPPENYGCLSYMAGLVEGYSVAAFANGNRHPYCLPRPVTLVEMMDMMAVAIERGVPPETPTAVVLHNILTVSFPCDREPGTAEATEPGAPADGADEDTPAGTSGGRLPMAPGAPVVGAPEGEPAADGAPVIPPTPETPGTGLPAAPNAPVVGAPEGAPAGALDKAVPAGTPPPSAPAGTIVPEETQSLPSDRPTVPTTGAPDAAAPPATPETTETPATPDASTKTAN</sequence>
<dbReference type="AlphaFoldDB" id="A0A8B2NDX8"/>
<organism evidence="4 5">
    <name type="scientific">Acuticoccus sediminis</name>
    <dbReference type="NCBI Taxonomy" id="2184697"/>
    <lineage>
        <taxon>Bacteria</taxon>
        <taxon>Pseudomonadati</taxon>
        <taxon>Pseudomonadota</taxon>
        <taxon>Alphaproteobacteria</taxon>
        <taxon>Hyphomicrobiales</taxon>
        <taxon>Amorphaceae</taxon>
        <taxon>Acuticoccus</taxon>
    </lineage>
</organism>
<dbReference type="RefSeq" id="WP_111352087.1">
    <property type="nucleotide sequence ID" value="NZ_QHHQ01000010.1"/>
</dbReference>
<evidence type="ECO:0000313" key="5">
    <source>
        <dbReference type="Proteomes" id="UP000249590"/>
    </source>
</evidence>
<gene>
    <name evidence="4" type="ORF">DLJ53_30340</name>
</gene>
<keyword evidence="2" id="KW-0732">Signal</keyword>
<feature type="chain" id="PRO_5032856341" description="Rap1a immunity protein domain-containing protein" evidence="2">
    <location>
        <begin position="19"/>
        <end position="273"/>
    </location>
</feature>
<reference evidence="4 5" key="1">
    <citation type="submission" date="2018-05" db="EMBL/GenBank/DDBJ databases">
        <title>Acuticoccus sediminis sp. nov., isolated from deep-sea sediment of Indian Ocean.</title>
        <authorList>
            <person name="Liu X."/>
            <person name="Lai Q."/>
            <person name="Du Y."/>
            <person name="Sun F."/>
            <person name="Zhang X."/>
            <person name="Wang S."/>
            <person name="Shao Z."/>
        </authorList>
    </citation>
    <scope>NUCLEOTIDE SEQUENCE [LARGE SCALE GENOMIC DNA]</scope>
    <source>
        <strain evidence="4 5">PTG4-2</strain>
    </source>
</reference>
<evidence type="ECO:0000256" key="2">
    <source>
        <dbReference type="SAM" id="SignalP"/>
    </source>
</evidence>
<dbReference type="Proteomes" id="UP000249590">
    <property type="component" value="Unassembled WGS sequence"/>
</dbReference>
<dbReference type="EMBL" id="QHHQ01000010">
    <property type="protein sequence ID" value="RAH96979.1"/>
    <property type="molecule type" value="Genomic_DNA"/>
</dbReference>
<dbReference type="OrthoDB" id="9968295at2"/>
<evidence type="ECO:0000259" key="3">
    <source>
        <dbReference type="Pfam" id="PF18602"/>
    </source>
</evidence>
<proteinExistence type="predicted"/>
<protein>
    <recommendedName>
        <fullName evidence="3">Rap1a immunity protein domain-containing protein</fullName>
    </recommendedName>
</protein>
<name>A0A8B2NDX8_9HYPH</name>
<evidence type="ECO:0000256" key="1">
    <source>
        <dbReference type="SAM" id="MobiDB-lite"/>
    </source>
</evidence>
<dbReference type="InterPro" id="IPR041238">
    <property type="entry name" value="Rap1a"/>
</dbReference>
<dbReference type="Pfam" id="PF18602">
    <property type="entry name" value="Rap1a"/>
    <property type="match status" value="1"/>
</dbReference>
<feature type="signal peptide" evidence="2">
    <location>
        <begin position="1"/>
        <end position="18"/>
    </location>
</feature>
<feature type="domain" description="Rap1a immunity protein" evidence="3">
    <location>
        <begin position="31"/>
        <end position="121"/>
    </location>
</feature>
<feature type="compositionally biased region" description="Low complexity" evidence="1">
    <location>
        <begin position="239"/>
        <end position="267"/>
    </location>
</feature>